<evidence type="ECO:0000313" key="2">
    <source>
        <dbReference type="EMBL" id="HJG12300.1"/>
    </source>
</evidence>
<dbReference type="PANTHER" id="PTHR22916:SF3">
    <property type="entry name" value="UDP-GLCNAC:BETAGAL BETA-1,3-N-ACETYLGLUCOSAMINYLTRANSFERASE-LIKE PROTEIN 1"/>
    <property type="match status" value="1"/>
</dbReference>
<dbReference type="Gene3D" id="3.90.550.10">
    <property type="entry name" value="Spore Coat Polysaccharide Biosynthesis Protein SpsA, Chain A"/>
    <property type="match status" value="1"/>
</dbReference>
<name>A0A921I6V6_9BACE</name>
<reference evidence="2" key="2">
    <citation type="submission" date="2021-09" db="EMBL/GenBank/DDBJ databases">
        <authorList>
            <person name="Gilroy R."/>
        </authorList>
    </citation>
    <scope>NUCLEOTIDE SEQUENCE</scope>
    <source>
        <strain evidence="2">CHK154-13316</strain>
    </source>
</reference>
<dbReference type="GO" id="GO:0016758">
    <property type="term" value="F:hexosyltransferase activity"/>
    <property type="evidence" value="ECO:0007669"/>
    <property type="project" value="UniProtKB-ARBA"/>
</dbReference>
<evidence type="ECO:0000259" key="1">
    <source>
        <dbReference type="Pfam" id="PF00535"/>
    </source>
</evidence>
<evidence type="ECO:0000313" key="3">
    <source>
        <dbReference type="Proteomes" id="UP000747074"/>
    </source>
</evidence>
<reference evidence="2" key="1">
    <citation type="journal article" date="2021" name="PeerJ">
        <title>Extensive microbial diversity within the chicken gut microbiome revealed by metagenomics and culture.</title>
        <authorList>
            <person name="Gilroy R."/>
            <person name="Ravi A."/>
            <person name="Getino M."/>
            <person name="Pursley I."/>
            <person name="Horton D.L."/>
            <person name="Alikhan N.F."/>
            <person name="Baker D."/>
            <person name="Gharbi K."/>
            <person name="Hall N."/>
            <person name="Watson M."/>
            <person name="Adriaenssens E.M."/>
            <person name="Foster-Nyarko E."/>
            <person name="Jarju S."/>
            <person name="Secka A."/>
            <person name="Antonio M."/>
            <person name="Oren A."/>
            <person name="Chaudhuri R.R."/>
            <person name="La Ragione R."/>
            <person name="Hildebrand F."/>
            <person name="Pallen M.J."/>
        </authorList>
    </citation>
    <scope>NUCLEOTIDE SEQUENCE</scope>
    <source>
        <strain evidence="2">CHK154-13316</strain>
    </source>
</reference>
<dbReference type="AlphaFoldDB" id="A0A921I6V6"/>
<dbReference type="SUPFAM" id="SSF53448">
    <property type="entry name" value="Nucleotide-diphospho-sugar transferases"/>
    <property type="match status" value="1"/>
</dbReference>
<dbReference type="InterPro" id="IPR001173">
    <property type="entry name" value="Glyco_trans_2-like"/>
</dbReference>
<dbReference type="EMBL" id="DYVL01000123">
    <property type="protein sequence ID" value="HJG12300.1"/>
    <property type="molecule type" value="Genomic_DNA"/>
</dbReference>
<protein>
    <submittedName>
        <fullName evidence="2">Glycosyltransferase</fullName>
    </submittedName>
</protein>
<dbReference type="Pfam" id="PF00535">
    <property type="entry name" value="Glycos_transf_2"/>
    <property type="match status" value="1"/>
</dbReference>
<organism evidence="2 3">
    <name type="scientific">Bacteroides xylanisolvens</name>
    <dbReference type="NCBI Taxonomy" id="371601"/>
    <lineage>
        <taxon>Bacteria</taxon>
        <taxon>Pseudomonadati</taxon>
        <taxon>Bacteroidota</taxon>
        <taxon>Bacteroidia</taxon>
        <taxon>Bacteroidales</taxon>
        <taxon>Bacteroidaceae</taxon>
        <taxon>Bacteroides</taxon>
    </lineage>
</organism>
<feature type="domain" description="Glycosyltransferase 2-like" evidence="1">
    <location>
        <begin position="4"/>
        <end position="167"/>
    </location>
</feature>
<comment type="caution">
    <text evidence="2">The sequence shown here is derived from an EMBL/GenBank/DDBJ whole genome shotgun (WGS) entry which is preliminary data.</text>
</comment>
<gene>
    <name evidence="2" type="ORF">K8V07_10255</name>
</gene>
<proteinExistence type="predicted"/>
<dbReference type="PANTHER" id="PTHR22916">
    <property type="entry name" value="GLYCOSYLTRANSFERASE"/>
    <property type="match status" value="1"/>
</dbReference>
<dbReference type="Proteomes" id="UP000747074">
    <property type="component" value="Unassembled WGS sequence"/>
</dbReference>
<accession>A0A921I6V6</accession>
<sequence>MKISVIIPVYNVEKYLIECLDSVMAQSYKDYEVILVDDGSVDSSGKICDKYSLKYENVKVVHKENAGLSSARNIGLNIAQGEYVLFVDSDDIVSPMTLNILSQYGNKFDIISFGISTFFDKKDKKYKPYMQHKQTIYTSELYLRQILLHKADTAVWSKLYKRSILSNIQFVEGKINEDFLFNVDVLKQKDLKIYCISDILYYYRLRVGSITQKVHSDRFQFVTNAIAVRRNLKTFMSSDIEKEANVHLFSEIINFSVFLWRTNSINRFQKEYDFCIRYLNRYSWSILASKHLPLKDKIKLCLLLVCPTLLVKL</sequence>
<dbReference type="RefSeq" id="WP_270703066.1">
    <property type="nucleotide sequence ID" value="NZ_BAABZH010000001.1"/>
</dbReference>
<dbReference type="CDD" id="cd00761">
    <property type="entry name" value="Glyco_tranf_GTA_type"/>
    <property type="match status" value="1"/>
</dbReference>
<dbReference type="InterPro" id="IPR029044">
    <property type="entry name" value="Nucleotide-diphossugar_trans"/>
</dbReference>